<accession>X0PRF3</accession>
<dbReference type="EMBL" id="BAWF01000022">
    <property type="protein sequence ID" value="GAF45459.1"/>
    <property type="molecule type" value="Genomic_DNA"/>
</dbReference>
<feature type="domain" description="MgtC-like C-terminal" evidence="9">
    <location>
        <begin position="151"/>
        <end position="234"/>
    </location>
</feature>
<reference evidence="10 11" key="1">
    <citation type="submission" date="2014-02" db="EMBL/GenBank/DDBJ databases">
        <title>Whole genome shotgun sequence of Rhodococcus wratislaviensis NBRC 100605.</title>
        <authorList>
            <person name="Hosoyama A."/>
            <person name="Tsuchikane K."/>
            <person name="Yoshida I."/>
            <person name="Ohji S."/>
            <person name="Ichikawa N."/>
            <person name="Yamazoe A."/>
            <person name="Fujita N."/>
        </authorList>
    </citation>
    <scope>NUCLEOTIDE SEQUENCE [LARGE SCALE GENOMIC DNA]</scope>
    <source>
        <strain evidence="10 11">NBRC 100605</strain>
    </source>
</reference>
<gene>
    <name evidence="10" type="ORF">RW1_022_00360</name>
</gene>
<feature type="transmembrane region" description="Helical" evidence="7">
    <location>
        <begin position="66"/>
        <end position="83"/>
    </location>
</feature>
<keyword evidence="6 7" id="KW-0472">Membrane</keyword>
<evidence type="ECO:0000259" key="8">
    <source>
        <dbReference type="Pfam" id="PF02308"/>
    </source>
</evidence>
<evidence type="ECO:0000313" key="10">
    <source>
        <dbReference type="EMBL" id="GAF45459.1"/>
    </source>
</evidence>
<comment type="similarity">
    <text evidence="2">Belongs to the MgtC/SapB family.</text>
</comment>
<evidence type="ECO:0000256" key="1">
    <source>
        <dbReference type="ARBA" id="ARBA00004651"/>
    </source>
</evidence>
<keyword evidence="11" id="KW-1185">Reference proteome</keyword>
<dbReference type="RefSeq" id="WP_037232161.1">
    <property type="nucleotide sequence ID" value="NZ_BAWF01000022.1"/>
</dbReference>
<evidence type="ECO:0000256" key="4">
    <source>
        <dbReference type="ARBA" id="ARBA00022692"/>
    </source>
</evidence>
<keyword evidence="5 7" id="KW-1133">Transmembrane helix</keyword>
<dbReference type="PRINTS" id="PR01837">
    <property type="entry name" value="MGTCSAPBPROT"/>
</dbReference>
<proteinExistence type="inferred from homology"/>
<protein>
    <submittedName>
        <fullName evidence="10">MgtC family protein</fullName>
    </submittedName>
</protein>
<dbReference type="InterPro" id="IPR003416">
    <property type="entry name" value="MgtC/SapB/SrpB/YhiD_fam"/>
</dbReference>
<evidence type="ECO:0000313" key="11">
    <source>
        <dbReference type="Proteomes" id="UP000019491"/>
    </source>
</evidence>
<feature type="transmembrane region" description="Helical" evidence="7">
    <location>
        <begin position="103"/>
        <end position="130"/>
    </location>
</feature>
<dbReference type="InterPro" id="IPR049177">
    <property type="entry name" value="MgtC_SapB_SrpB_YhiD_N"/>
</dbReference>
<keyword evidence="3" id="KW-1003">Cell membrane</keyword>
<dbReference type="PANTHER" id="PTHR33778">
    <property type="entry name" value="PROTEIN MGTC"/>
    <property type="match status" value="1"/>
</dbReference>
<evidence type="ECO:0000256" key="6">
    <source>
        <dbReference type="ARBA" id="ARBA00023136"/>
    </source>
</evidence>
<dbReference type="AlphaFoldDB" id="X0PRF3"/>
<feature type="domain" description="MgtC/SapB/SrpB/YhiD N-terminal" evidence="8">
    <location>
        <begin position="13"/>
        <end position="135"/>
    </location>
</feature>
<sequence>MPDNIAEMMARIGIAFALGLAVGLERQWRARMAGLRTNVLVSVGSALFVLFGAYAFVGRPEDPTRVAAQIVSGIGFLGAGVIWKQGGSISGLNTAATLWATAAVGTLAGGGLYLVAAGGTVAIVLANTILRPLARTLDRQPTSGSEISTTYVLQLRCSLAVEPHVRTMAVRAVSRPEFALRSVSSQELPTDTAAGAKTVAEVTVTVVATERNDKLLEEAISTLSLEPEVTAVEWQVRDAE</sequence>
<dbReference type="Proteomes" id="UP000019491">
    <property type="component" value="Unassembled WGS sequence"/>
</dbReference>
<dbReference type="Pfam" id="PF02308">
    <property type="entry name" value="MgtC"/>
    <property type="match status" value="1"/>
</dbReference>
<comment type="subcellular location">
    <subcellularLocation>
        <location evidence="1">Cell membrane</location>
        <topology evidence="1">Multi-pass membrane protein</topology>
    </subcellularLocation>
</comment>
<organism evidence="10 11">
    <name type="scientific">Rhodococcus wratislaviensis NBRC 100605</name>
    <dbReference type="NCBI Taxonomy" id="1219028"/>
    <lineage>
        <taxon>Bacteria</taxon>
        <taxon>Bacillati</taxon>
        <taxon>Actinomycetota</taxon>
        <taxon>Actinomycetes</taxon>
        <taxon>Mycobacteriales</taxon>
        <taxon>Nocardiaceae</taxon>
        <taxon>Rhodococcus</taxon>
    </lineage>
</organism>
<dbReference type="Pfam" id="PF21770">
    <property type="entry name" value="MgtC_SapB_C"/>
    <property type="match status" value="1"/>
</dbReference>
<dbReference type="Gene3D" id="3.30.70.260">
    <property type="match status" value="1"/>
</dbReference>
<keyword evidence="4 7" id="KW-0812">Transmembrane</keyword>
<feature type="transmembrane region" description="Helical" evidence="7">
    <location>
        <begin position="39"/>
        <end position="57"/>
    </location>
</feature>
<dbReference type="OrthoDB" id="9811198at2"/>
<dbReference type="GO" id="GO:0005886">
    <property type="term" value="C:plasma membrane"/>
    <property type="evidence" value="ECO:0007669"/>
    <property type="project" value="UniProtKB-SubCell"/>
</dbReference>
<evidence type="ECO:0000259" key="9">
    <source>
        <dbReference type="Pfam" id="PF21770"/>
    </source>
</evidence>
<evidence type="ECO:0000256" key="2">
    <source>
        <dbReference type="ARBA" id="ARBA00009298"/>
    </source>
</evidence>
<name>X0PRF3_RHOWR</name>
<evidence type="ECO:0000256" key="5">
    <source>
        <dbReference type="ARBA" id="ARBA00022989"/>
    </source>
</evidence>
<dbReference type="PANTHER" id="PTHR33778:SF3">
    <property type="entry name" value="PROTEIN MGTC"/>
    <property type="match status" value="1"/>
</dbReference>
<evidence type="ECO:0000256" key="3">
    <source>
        <dbReference type="ARBA" id="ARBA00022475"/>
    </source>
</evidence>
<comment type="caution">
    <text evidence="10">The sequence shown here is derived from an EMBL/GenBank/DDBJ whole genome shotgun (WGS) entry which is preliminary data.</text>
</comment>
<evidence type="ECO:0000256" key="7">
    <source>
        <dbReference type="SAM" id="Phobius"/>
    </source>
</evidence>
<dbReference type="InterPro" id="IPR048640">
    <property type="entry name" value="MgtC-like_C"/>
</dbReference>